<evidence type="ECO:0000313" key="4">
    <source>
        <dbReference type="Proteomes" id="UP000619376"/>
    </source>
</evidence>
<dbReference type="Proteomes" id="UP000619376">
    <property type="component" value="Unassembled WGS sequence"/>
</dbReference>
<name>A0A7W8KF94_9DEIO</name>
<dbReference type="RefSeq" id="WP_184110312.1">
    <property type="nucleotide sequence ID" value="NZ_BNAJ01000003.1"/>
</dbReference>
<evidence type="ECO:0000313" key="3">
    <source>
        <dbReference type="Proteomes" id="UP000539473"/>
    </source>
</evidence>
<sequence length="92" mass="10268">MQLLTHAQPFEYRSHSGADRLGSLDVWTDDGRTRAVVVLRDVPVQDTPRALRMLSEHWLPYLLPVHLEVMVLAVRADGDGGKARARVLPLSA</sequence>
<comment type="caution">
    <text evidence="2">The sequence shown here is derived from an EMBL/GenBank/DDBJ whole genome shotgun (WGS) entry which is preliminary data.</text>
</comment>
<keyword evidence="4" id="KW-1185">Reference proteome</keyword>
<reference evidence="4" key="2">
    <citation type="journal article" date="2019" name="Int. J. Syst. Evol. Microbiol.">
        <title>The Global Catalogue of Microorganisms (GCM) 10K type strain sequencing project: providing services to taxonomists for standard genome sequencing and annotation.</title>
        <authorList>
            <consortium name="The Broad Institute Genomics Platform"/>
            <consortium name="The Broad Institute Genome Sequencing Center for Infectious Disease"/>
            <person name="Wu L."/>
            <person name="Ma J."/>
        </authorList>
    </citation>
    <scope>NUCLEOTIDE SEQUENCE [LARGE SCALE GENOMIC DNA]</scope>
    <source>
        <strain evidence="4">CGMCC 1.18437</strain>
    </source>
</reference>
<proteinExistence type="predicted"/>
<reference evidence="1" key="1">
    <citation type="journal article" date="2014" name="Int. J. Syst. Evol. Microbiol.">
        <title>Complete genome of a new Firmicutes species belonging to the dominant human colonic microbiota ('Ruminococcus bicirculans') reveals two chromosomes and a selective capacity to utilize plant glucans.</title>
        <authorList>
            <consortium name="NISC Comparative Sequencing Program"/>
            <person name="Wegmann U."/>
            <person name="Louis P."/>
            <person name="Goesmann A."/>
            <person name="Henrissat B."/>
            <person name="Duncan S.H."/>
            <person name="Flint H.J."/>
        </authorList>
    </citation>
    <scope>NUCLEOTIDE SEQUENCE</scope>
    <source>
        <strain evidence="1">CGMCC 1.18437</strain>
    </source>
</reference>
<gene>
    <name evidence="1" type="ORF">GCM10017781_17550</name>
    <name evidence="2" type="ORF">HNQ07_001485</name>
</gene>
<dbReference type="AlphaFoldDB" id="A0A7W8KF94"/>
<reference evidence="2 3" key="3">
    <citation type="submission" date="2020-08" db="EMBL/GenBank/DDBJ databases">
        <title>Genomic Encyclopedia of Type Strains, Phase IV (KMG-IV): sequencing the most valuable type-strain genomes for metagenomic binning, comparative biology and taxonomic classification.</title>
        <authorList>
            <person name="Goeker M."/>
        </authorList>
    </citation>
    <scope>NUCLEOTIDE SEQUENCE [LARGE SCALE GENOMIC DNA]</scope>
    <source>
        <strain evidence="2 3">DSM 27521</strain>
    </source>
</reference>
<organism evidence="2 3">
    <name type="scientific">Deinococcus metalli</name>
    <dbReference type="NCBI Taxonomy" id="1141878"/>
    <lineage>
        <taxon>Bacteria</taxon>
        <taxon>Thermotogati</taxon>
        <taxon>Deinococcota</taxon>
        <taxon>Deinococci</taxon>
        <taxon>Deinococcales</taxon>
        <taxon>Deinococcaceae</taxon>
        <taxon>Deinococcus</taxon>
    </lineage>
</organism>
<evidence type="ECO:0000313" key="1">
    <source>
        <dbReference type="EMBL" id="GHF41359.1"/>
    </source>
</evidence>
<dbReference type="Proteomes" id="UP000539473">
    <property type="component" value="Unassembled WGS sequence"/>
</dbReference>
<evidence type="ECO:0000313" key="2">
    <source>
        <dbReference type="EMBL" id="MBB5376028.1"/>
    </source>
</evidence>
<accession>A0A7W8KF94</accession>
<dbReference type="EMBL" id="JACHFK010000003">
    <property type="protein sequence ID" value="MBB5376028.1"/>
    <property type="molecule type" value="Genomic_DNA"/>
</dbReference>
<dbReference type="EMBL" id="BNAJ01000003">
    <property type="protein sequence ID" value="GHF41359.1"/>
    <property type="molecule type" value="Genomic_DNA"/>
</dbReference>
<protein>
    <submittedName>
        <fullName evidence="2">Uncharacterized protein</fullName>
    </submittedName>
</protein>
<reference evidence="1" key="4">
    <citation type="submission" date="2024-05" db="EMBL/GenBank/DDBJ databases">
        <authorList>
            <person name="Sun Q."/>
            <person name="Zhou Y."/>
        </authorList>
    </citation>
    <scope>NUCLEOTIDE SEQUENCE</scope>
    <source>
        <strain evidence="1">CGMCC 1.18437</strain>
    </source>
</reference>